<feature type="chain" id="PRO_5024967002" evidence="1">
    <location>
        <begin position="20"/>
        <end position="276"/>
    </location>
</feature>
<dbReference type="Gene3D" id="3.40.390.10">
    <property type="entry name" value="Collagenase (Catalytic Domain)"/>
    <property type="match status" value="1"/>
</dbReference>
<dbReference type="AlphaFoldDB" id="A0A5N6JDC9"/>
<reference evidence="2 3" key="1">
    <citation type="submission" date="2019-04" db="EMBL/GenBank/DDBJ databases">
        <title>Fungal friends and foes A comparative genomics study of 23 Aspergillus species from section Flavi.</title>
        <authorList>
            <consortium name="DOE Joint Genome Institute"/>
            <person name="Kjaerbolling I."/>
            <person name="Vesth T.C."/>
            <person name="Frisvad J.C."/>
            <person name="Nybo J.L."/>
            <person name="Theobald S."/>
            <person name="Kildgaard S."/>
            <person name="Petersen T.I."/>
            <person name="Kuo A."/>
            <person name="Sato A."/>
            <person name="Lyhne E.K."/>
            <person name="Kogle M.E."/>
            <person name="Wiebenga A."/>
            <person name="Kun R.S."/>
            <person name="Lubbers R.J."/>
            <person name="Makela M.R."/>
            <person name="Barry K."/>
            <person name="Chovatia M."/>
            <person name="Clum A."/>
            <person name="Daum C."/>
            <person name="Haridas S."/>
            <person name="He G."/>
            <person name="LaButti K."/>
            <person name="Lipzen A."/>
            <person name="Mondo S."/>
            <person name="Pangilinan J."/>
            <person name="Riley R."/>
            <person name="Salamov A."/>
            <person name="Simmons B.A."/>
            <person name="Magnuson J.K."/>
            <person name="Henrissat B."/>
            <person name="Mortensen U.H."/>
            <person name="Larsen T.O."/>
            <person name="De vries R.P."/>
            <person name="Grigoriev I.V."/>
            <person name="Machida M."/>
            <person name="Baker S.E."/>
            <person name="Andersen M.R."/>
        </authorList>
    </citation>
    <scope>NUCLEOTIDE SEQUENCE [LARGE SCALE GENOMIC DNA]</scope>
    <source>
        <strain evidence="2 3">CBS 117635</strain>
    </source>
</reference>
<feature type="signal peptide" evidence="1">
    <location>
        <begin position="1"/>
        <end position="19"/>
    </location>
</feature>
<keyword evidence="1" id="KW-0732">Signal</keyword>
<proteinExistence type="predicted"/>
<dbReference type="Proteomes" id="UP000326289">
    <property type="component" value="Unassembled WGS sequence"/>
</dbReference>
<evidence type="ECO:0000256" key="1">
    <source>
        <dbReference type="SAM" id="SignalP"/>
    </source>
</evidence>
<dbReference type="InterPro" id="IPR024079">
    <property type="entry name" value="MetalloPept_cat_dom_sf"/>
</dbReference>
<organism evidence="2 3">
    <name type="scientific">Aspergillus minisclerotigenes</name>
    <dbReference type="NCBI Taxonomy" id="656917"/>
    <lineage>
        <taxon>Eukaryota</taxon>
        <taxon>Fungi</taxon>
        <taxon>Dikarya</taxon>
        <taxon>Ascomycota</taxon>
        <taxon>Pezizomycotina</taxon>
        <taxon>Eurotiomycetes</taxon>
        <taxon>Eurotiomycetidae</taxon>
        <taxon>Eurotiales</taxon>
        <taxon>Aspergillaceae</taxon>
        <taxon>Aspergillus</taxon>
        <taxon>Aspergillus subgen. Circumdati</taxon>
    </lineage>
</organism>
<accession>A0A5N6JDC9</accession>
<protein>
    <submittedName>
        <fullName evidence="2">Uncharacterized protein</fullName>
    </submittedName>
</protein>
<evidence type="ECO:0000313" key="2">
    <source>
        <dbReference type="EMBL" id="KAB8276872.1"/>
    </source>
</evidence>
<evidence type="ECO:0000313" key="3">
    <source>
        <dbReference type="Proteomes" id="UP000326289"/>
    </source>
</evidence>
<dbReference type="EMBL" id="ML732774">
    <property type="protein sequence ID" value="KAB8276872.1"/>
    <property type="molecule type" value="Genomic_DNA"/>
</dbReference>
<dbReference type="GO" id="GO:0008237">
    <property type="term" value="F:metallopeptidase activity"/>
    <property type="evidence" value="ECO:0007669"/>
    <property type="project" value="InterPro"/>
</dbReference>
<keyword evidence="3" id="KW-1185">Reference proteome</keyword>
<sequence length="276" mass="30576">MILPAALATFFLLLRCTSAEPPADFPDNETPYRVIPTGTDAPDATGTVSPNNIRGTYLYGYVGCEQFKGAKGKIDDAYYDAWLIFNTAGVASNIDWNNAAALEFLGVSGLNKVQQPQIQAVFANMGSYAKIGPITIRHCQPDLPNPDETQAPKSLLYAYLTNSDPDSSGTLMINFCEGFFDRRSLADTITYGKALVMPHNLRLSSYNNRAQTFLHELFHLDLAADSPRPNPRIDDLMIDIKIGSRGGYITRNAYGTLTTKILARWHLEENRHSVKY</sequence>
<name>A0A5N6JDC9_9EURO</name>
<gene>
    <name evidence="2" type="ORF">BDV30DRAFT_235120</name>
</gene>